<accession>A0ABT1Y2R4</accession>
<dbReference type="Gene3D" id="3.30.565.10">
    <property type="entry name" value="Histidine kinase-like ATPase, C-terminal domain"/>
    <property type="match status" value="1"/>
</dbReference>
<evidence type="ECO:0000256" key="8">
    <source>
        <dbReference type="ARBA" id="ARBA00023163"/>
    </source>
</evidence>
<dbReference type="InterPro" id="IPR018771">
    <property type="entry name" value="PocR_dom"/>
</dbReference>
<dbReference type="PANTHER" id="PTHR32248">
    <property type="entry name" value="RNA POLYMERASE SIGMA-54 FACTOR"/>
    <property type="match status" value="1"/>
</dbReference>
<dbReference type="InterPro" id="IPR003759">
    <property type="entry name" value="Cbl-bd_cap"/>
</dbReference>
<dbReference type="PANTHER" id="PTHR32248:SF4">
    <property type="entry name" value="RNA POLYMERASE SIGMA-54 FACTOR"/>
    <property type="match status" value="1"/>
</dbReference>
<dbReference type="PROSITE" id="PS51337">
    <property type="entry name" value="B12_BINDING_NTER"/>
    <property type="match status" value="1"/>
</dbReference>
<evidence type="ECO:0000256" key="6">
    <source>
        <dbReference type="ARBA" id="ARBA00023082"/>
    </source>
</evidence>
<feature type="domain" description="B12-binding N-terminal" evidence="10">
    <location>
        <begin position="337"/>
        <end position="427"/>
    </location>
</feature>
<keyword evidence="5" id="KW-0805">Transcription regulation</keyword>
<dbReference type="Pfam" id="PF10114">
    <property type="entry name" value="PocR"/>
    <property type="match status" value="1"/>
</dbReference>
<name>A0ABT1Y2R4_9FIRM</name>
<dbReference type="Proteomes" id="UP001524944">
    <property type="component" value="Unassembled WGS sequence"/>
</dbReference>
<dbReference type="PROSITE" id="PS51332">
    <property type="entry name" value="B12_BINDING"/>
    <property type="match status" value="1"/>
</dbReference>
<evidence type="ECO:0000256" key="3">
    <source>
        <dbReference type="ARBA" id="ARBA00022679"/>
    </source>
</evidence>
<organism evidence="11 12">
    <name type="scientific">Dehalobacterium formicoaceticum</name>
    <dbReference type="NCBI Taxonomy" id="51515"/>
    <lineage>
        <taxon>Bacteria</taxon>
        <taxon>Bacillati</taxon>
        <taxon>Bacillota</taxon>
        <taxon>Clostridia</taxon>
        <taxon>Eubacteriales</taxon>
        <taxon>Peptococcaceae</taxon>
        <taxon>Dehalobacterium</taxon>
    </lineage>
</organism>
<dbReference type="SMART" id="SM00387">
    <property type="entry name" value="HATPase_c"/>
    <property type="match status" value="1"/>
</dbReference>
<keyword evidence="2" id="KW-0240">DNA-directed RNA polymerase</keyword>
<proteinExistence type="inferred from homology"/>
<evidence type="ECO:0000256" key="2">
    <source>
        <dbReference type="ARBA" id="ARBA00022478"/>
    </source>
</evidence>
<keyword evidence="4" id="KW-0548">Nucleotidyltransferase</keyword>
<dbReference type="EMBL" id="JANPWE010000002">
    <property type="protein sequence ID" value="MCR6545164.1"/>
    <property type="molecule type" value="Genomic_DNA"/>
</dbReference>
<sequence length="944" mass="104973">MEPRLILEQSQKLIMTPELRQAITVLTLPALELTNYIQEQMEENPVLELPDGTVEPDLPQNEDGNRDLKELFADSSDLGIGSGVRLEKNENVFEPVVVQHSSLQDYLKFQLHIIKLTAQQSRIGEYIIENIDQEGYLTVELAEMAEMLKVSQGEVEELLSIIKSFDPVGVGASNLSECLKLQLDPSDPRYEILLEMLEHHLDDIASNRLAVVAKALKLSIKEIQDLVSVIKTLDPKPGLEYAEEKTAVYIMPDVVIERVGTEYVVLVNDTTVPRLNINSYYRKIVQGDVHSDESVRKFVEGKLNSALWLIKSIEQRRFTLFKVASVVAEYQKEFLDKGVAFLVPLTLKEVAEKVGVHESTVSRAVNNKYVQTPRIISHGLVAAMDIVGAKFQNNEIYVTELIVTSRAMNAGMDEIAPHMEVVVGVIPSRVVLGTVAGDLHDLGKNLLKLLLEASGFRVYDLGVDVSPGAFVEAVAKHKPQVLCMSSLLSTTVRSMQETIEALTDAGLKEQVKVIVGGAAVTAEIAEEAGADAYADDAFGGVQKIRELVSTSQSVTAPLSIKHILSRSSLQELQKSFSYLTGLDVMVVDATGNPVHSPGKFLDCSCCCSEAKKVLGEIGYQTIPLWEGLKDAFAYRCHAGLIEITYPLIGSTGRIGAILCGHFLMEEDCTGKCLKDIPILNQEKLDNICRFLSFIGGRITDLGQVLAEKHQFEEKRSSFIHFMKRQHRLEEALKDAEMNALQSQVNPHFLFNALNTISRMALLKGDSSTEKVVGSLARLMRYSLYQVRSLVTVQEEVRSIQDFMIIQDARFQGRITSRIEVDEEIMKGEMPCMILQPLVENASLHGLEPLKEGGMIMVKGWRDKEQICFSIEDNGVGMTEQTKVDIFQMRDQEKSRGQVSGLGLPNVLRRLQYQFGSDCALNIESELGKGTKLQLSFPFIKREGR</sequence>
<dbReference type="InterPro" id="IPR036594">
    <property type="entry name" value="Meth_synthase_dom"/>
</dbReference>
<gene>
    <name evidence="11" type="primary">rpoN</name>
    <name evidence="11" type="ORF">NVS47_06485</name>
</gene>
<evidence type="ECO:0000313" key="12">
    <source>
        <dbReference type="Proteomes" id="UP001524944"/>
    </source>
</evidence>
<dbReference type="SUPFAM" id="SSF47644">
    <property type="entry name" value="Methionine synthase domain"/>
    <property type="match status" value="1"/>
</dbReference>
<dbReference type="Pfam" id="PF04552">
    <property type="entry name" value="Sigma54_DBD"/>
    <property type="match status" value="1"/>
</dbReference>
<evidence type="ECO:0000256" key="7">
    <source>
        <dbReference type="ARBA" id="ARBA00023125"/>
    </source>
</evidence>
<keyword evidence="3" id="KW-0808">Transferase</keyword>
<dbReference type="InterPro" id="IPR006158">
    <property type="entry name" value="Cobalamin-bd"/>
</dbReference>
<keyword evidence="12" id="KW-1185">Reference proteome</keyword>
<evidence type="ECO:0000256" key="4">
    <source>
        <dbReference type="ARBA" id="ARBA00022695"/>
    </source>
</evidence>
<dbReference type="SMART" id="SM01018">
    <property type="entry name" value="B12-binding_2"/>
    <property type="match status" value="1"/>
</dbReference>
<dbReference type="NCBIfam" id="TIGR02395">
    <property type="entry name" value="rpoN_sigma"/>
    <property type="match status" value="1"/>
</dbReference>
<evidence type="ECO:0000259" key="10">
    <source>
        <dbReference type="PROSITE" id="PS51337"/>
    </source>
</evidence>
<dbReference type="Gene3D" id="3.40.50.280">
    <property type="entry name" value="Cobalamin-binding domain"/>
    <property type="match status" value="1"/>
</dbReference>
<dbReference type="Pfam" id="PF04963">
    <property type="entry name" value="Sigma54_CBD"/>
    <property type="match status" value="1"/>
</dbReference>
<dbReference type="PRINTS" id="PR00045">
    <property type="entry name" value="SIGMA54FCT"/>
</dbReference>
<keyword evidence="8" id="KW-0804">Transcription</keyword>
<dbReference type="InterPro" id="IPR038709">
    <property type="entry name" value="RpoN_core-bd_sf"/>
</dbReference>
<dbReference type="Gene3D" id="1.10.10.1330">
    <property type="entry name" value="RNA polymerase sigma-54 factor, core-binding domain"/>
    <property type="match status" value="1"/>
</dbReference>
<dbReference type="PROSITE" id="PS00717">
    <property type="entry name" value="SIGMA54_1"/>
    <property type="match status" value="1"/>
</dbReference>
<evidence type="ECO:0000256" key="5">
    <source>
        <dbReference type="ARBA" id="ARBA00023015"/>
    </source>
</evidence>
<evidence type="ECO:0000313" key="11">
    <source>
        <dbReference type="EMBL" id="MCR6545164.1"/>
    </source>
</evidence>
<dbReference type="Pfam" id="PF02518">
    <property type="entry name" value="HATPase_c"/>
    <property type="match status" value="1"/>
</dbReference>
<evidence type="ECO:0000259" key="9">
    <source>
        <dbReference type="PROSITE" id="PS51332"/>
    </source>
</evidence>
<dbReference type="Pfam" id="PF02310">
    <property type="entry name" value="B12-binding"/>
    <property type="match status" value="1"/>
</dbReference>
<dbReference type="RefSeq" id="WP_257912788.1">
    <property type="nucleotide sequence ID" value="NZ_JANPWE010000002.1"/>
</dbReference>
<dbReference type="InterPro" id="IPR036890">
    <property type="entry name" value="HATPase_C_sf"/>
</dbReference>
<dbReference type="InterPro" id="IPR036724">
    <property type="entry name" value="Cobalamin-bd_sf"/>
</dbReference>
<dbReference type="InterPro" id="IPR003594">
    <property type="entry name" value="HATPase_dom"/>
</dbReference>
<keyword evidence="7" id="KW-0238">DNA-binding</keyword>
<dbReference type="Pfam" id="PF00309">
    <property type="entry name" value="Sigma54_AID"/>
    <property type="match status" value="1"/>
</dbReference>
<dbReference type="InterPro" id="IPR010559">
    <property type="entry name" value="Sig_transdc_His_kin_internal"/>
</dbReference>
<comment type="similarity">
    <text evidence="1">Belongs to the sigma-54 factor family.</text>
</comment>
<feature type="domain" description="B12-binding" evidence="9">
    <location>
        <begin position="427"/>
        <end position="558"/>
    </location>
</feature>
<protein>
    <submittedName>
        <fullName evidence="11">RNA polymerase factor sigma-54</fullName>
    </submittedName>
</protein>
<dbReference type="SUPFAM" id="SSF52242">
    <property type="entry name" value="Cobalamin (vitamin B12)-binding domain"/>
    <property type="match status" value="1"/>
</dbReference>
<keyword evidence="6" id="KW-0731">Sigma factor</keyword>
<dbReference type="InterPro" id="IPR007046">
    <property type="entry name" value="RNA_pol_sigma_54_core-bd"/>
</dbReference>
<dbReference type="Gene3D" id="1.10.1240.10">
    <property type="entry name" value="Methionine synthase domain"/>
    <property type="match status" value="1"/>
</dbReference>
<dbReference type="SUPFAM" id="SSF55874">
    <property type="entry name" value="ATPase domain of HSP90 chaperone/DNA topoisomerase II/histidine kinase"/>
    <property type="match status" value="1"/>
</dbReference>
<comment type="caution">
    <text evidence="11">The sequence shown here is derived from an EMBL/GenBank/DDBJ whole genome shotgun (WGS) entry which is preliminary data.</text>
</comment>
<dbReference type="InterPro" id="IPR007634">
    <property type="entry name" value="RNA_pol_sigma_54_DNA-bd"/>
</dbReference>
<dbReference type="PROSITE" id="PS50044">
    <property type="entry name" value="SIGMA54_3"/>
    <property type="match status" value="1"/>
</dbReference>
<dbReference type="InterPro" id="IPR000394">
    <property type="entry name" value="RNA_pol_sigma_54"/>
</dbReference>
<dbReference type="Pfam" id="PF06580">
    <property type="entry name" value="His_kinase"/>
    <property type="match status" value="1"/>
</dbReference>
<reference evidence="11 12" key="1">
    <citation type="submission" date="2022-08" db="EMBL/GenBank/DDBJ databases">
        <title>Proteogenomics of the novel Dehalobacterium formicoaceticum strain EZ94 highlights a key role of methyltransferases during anaerobic dichloromethane degradation.</title>
        <authorList>
            <person name="Wasmund K."/>
        </authorList>
    </citation>
    <scope>NUCLEOTIDE SEQUENCE [LARGE SCALE GENOMIC DNA]</scope>
    <source>
        <strain evidence="11 12">EZ94</strain>
    </source>
</reference>
<evidence type="ECO:0000256" key="1">
    <source>
        <dbReference type="ARBA" id="ARBA00008798"/>
    </source>
</evidence>